<feature type="non-terminal residue" evidence="1">
    <location>
        <position position="1"/>
    </location>
</feature>
<dbReference type="RefSeq" id="WP_166504015.1">
    <property type="nucleotide sequence ID" value="NZ_BDJL01000115.1"/>
</dbReference>
<dbReference type="Proteomes" id="UP000187338">
    <property type="component" value="Unassembled WGS sequence"/>
</dbReference>
<keyword evidence="2" id="KW-1185">Reference proteome</keyword>
<protein>
    <submittedName>
        <fullName evidence="1">Uncharacterized protein</fullName>
    </submittedName>
</protein>
<organism evidence="1 2">
    <name type="scientific">Carboxydothermus islandicus</name>
    <dbReference type="NCBI Taxonomy" id="661089"/>
    <lineage>
        <taxon>Bacteria</taxon>
        <taxon>Bacillati</taxon>
        <taxon>Bacillota</taxon>
        <taxon>Clostridia</taxon>
        <taxon>Thermoanaerobacterales</taxon>
        <taxon>Thermoanaerobacteraceae</taxon>
        <taxon>Carboxydothermus</taxon>
    </lineage>
</organism>
<reference evidence="2" key="1">
    <citation type="submission" date="2016-12" db="EMBL/GenBank/DDBJ databases">
        <title>Draft Genome Sequences od Carboxydothermus pertinax and islandicus, Hydrogenogenic Carboxydotrophic Bacteria.</title>
        <authorList>
            <person name="Fukuyama Y."/>
            <person name="Ohmae K."/>
            <person name="Yoneda Y."/>
            <person name="Yoshida T."/>
            <person name="Sako Y."/>
        </authorList>
    </citation>
    <scope>NUCLEOTIDE SEQUENCE [LARGE SCALE GENOMIC DNA]</scope>
    <source>
        <strain evidence="2">SET</strain>
    </source>
</reference>
<evidence type="ECO:0000313" key="2">
    <source>
        <dbReference type="Proteomes" id="UP000187338"/>
    </source>
</evidence>
<name>A0A1L8D427_9THEO</name>
<sequence length="120" mass="12718">QNMDFTYPEYVGSANLTVAGNDDLNIALSTNKTSVSNPRNVDIFVLDKDGTSTFDVVYLSASGAGVELPYTQISVNNGVYNYDLAGITQGGTLTLTVKAKKGATEYVKTATMSVDGYVVT</sequence>
<proteinExistence type="predicted"/>
<comment type="caution">
    <text evidence="1">The sequence shown here is derived from an EMBL/GenBank/DDBJ whole genome shotgun (WGS) entry which is preliminary data.</text>
</comment>
<gene>
    <name evidence="1" type="ORF">ciss_18560</name>
</gene>
<evidence type="ECO:0000313" key="1">
    <source>
        <dbReference type="EMBL" id="GAV25923.1"/>
    </source>
</evidence>
<accession>A0A1L8D427</accession>
<dbReference type="EMBL" id="BDJL01000115">
    <property type="protein sequence ID" value="GAV25923.1"/>
    <property type="molecule type" value="Genomic_DNA"/>
</dbReference>
<dbReference type="AlphaFoldDB" id="A0A1L8D427"/>
<feature type="non-terminal residue" evidence="1">
    <location>
        <position position="120"/>
    </location>
</feature>